<sequence>MTVPQHQQFKRQAIGFGMGATLCLLAAVAFFIIFIAQLAEYGDVGFTLWLSIVWFALFSVFFSISMQRYYLYRTTIMRNPSLNLQTIVIETQAVPPQPQMNDSIFYSQAQHAPGAFKLATSPELQSPLEEVSLYRPEEVVMNQPYQPVVKTENRKVQPMSYDQKM</sequence>
<gene>
    <name evidence="2" type="ORF">AKO1_011970</name>
</gene>
<evidence type="ECO:0000313" key="3">
    <source>
        <dbReference type="Proteomes" id="UP001431209"/>
    </source>
</evidence>
<feature type="transmembrane region" description="Helical" evidence="1">
    <location>
        <begin position="48"/>
        <end position="71"/>
    </location>
</feature>
<organism evidence="2 3">
    <name type="scientific">Acrasis kona</name>
    <dbReference type="NCBI Taxonomy" id="1008807"/>
    <lineage>
        <taxon>Eukaryota</taxon>
        <taxon>Discoba</taxon>
        <taxon>Heterolobosea</taxon>
        <taxon>Tetramitia</taxon>
        <taxon>Eutetramitia</taxon>
        <taxon>Acrasidae</taxon>
        <taxon>Acrasis</taxon>
    </lineage>
</organism>
<feature type="transmembrane region" description="Helical" evidence="1">
    <location>
        <begin position="12"/>
        <end position="36"/>
    </location>
</feature>
<dbReference type="Proteomes" id="UP001431209">
    <property type="component" value="Unassembled WGS sequence"/>
</dbReference>
<proteinExistence type="predicted"/>
<evidence type="ECO:0000313" key="2">
    <source>
        <dbReference type="EMBL" id="KAL0486413.1"/>
    </source>
</evidence>
<dbReference type="EMBL" id="JAOPGA020001235">
    <property type="protein sequence ID" value="KAL0486413.1"/>
    <property type="molecule type" value="Genomic_DNA"/>
</dbReference>
<protein>
    <submittedName>
        <fullName evidence="2">Phosphoadenosine phosphosulfate reductase</fullName>
    </submittedName>
</protein>
<evidence type="ECO:0000256" key="1">
    <source>
        <dbReference type="SAM" id="Phobius"/>
    </source>
</evidence>
<name>A0AAW2ZBM7_9EUKA</name>
<keyword evidence="1" id="KW-0812">Transmembrane</keyword>
<accession>A0AAW2ZBM7</accession>
<keyword evidence="1" id="KW-1133">Transmembrane helix</keyword>
<keyword evidence="3" id="KW-1185">Reference proteome</keyword>
<keyword evidence="1" id="KW-0472">Membrane</keyword>
<reference evidence="2 3" key="1">
    <citation type="submission" date="2024-03" db="EMBL/GenBank/DDBJ databases">
        <title>The Acrasis kona genome and developmental transcriptomes reveal deep origins of eukaryotic multicellular pathways.</title>
        <authorList>
            <person name="Sheikh S."/>
            <person name="Fu C.-J."/>
            <person name="Brown M.W."/>
            <person name="Baldauf S.L."/>
        </authorList>
    </citation>
    <scope>NUCLEOTIDE SEQUENCE [LARGE SCALE GENOMIC DNA]</scope>
    <source>
        <strain evidence="2 3">ATCC MYA-3509</strain>
    </source>
</reference>
<comment type="caution">
    <text evidence="2">The sequence shown here is derived from an EMBL/GenBank/DDBJ whole genome shotgun (WGS) entry which is preliminary data.</text>
</comment>
<dbReference type="AlphaFoldDB" id="A0AAW2ZBM7"/>